<evidence type="ECO:0000313" key="2">
    <source>
        <dbReference type="Proteomes" id="UP000008237"/>
    </source>
</evidence>
<sequence length="85" mass="9354">ITASVLEAAMQVLGIATRSKTLKGTFVKVLRDVSAVIAAGTTIIGKRISTNKGEDGEILREVRLENLQLRTSQEELKKEMEKIKE</sequence>
<reference evidence="1 2" key="1">
    <citation type="journal article" date="2010" name="Science">
        <title>Genomic comparison of the ants Camponotus floridanus and Harpegnathos saltator.</title>
        <authorList>
            <person name="Bonasio R."/>
            <person name="Zhang G."/>
            <person name="Ye C."/>
            <person name="Mutti N.S."/>
            <person name="Fang X."/>
            <person name="Qin N."/>
            <person name="Donahue G."/>
            <person name="Yang P."/>
            <person name="Li Q."/>
            <person name="Li C."/>
            <person name="Zhang P."/>
            <person name="Huang Z."/>
            <person name="Berger S.L."/>
            <person name="Reinberg D."/>
            <person name="Wang J."/>
            <person name="Liebig J."/>
        </authorList>
    </citation>
    <scope>NUCLEOTIDE SEQUENCE [LARGE SCALE GENOMIC DNA]</scope>
    <source>
        <strain evidence="1 2">R22 G/1</strain>
    </source>
</reference>
<dbReference type="Proteomes" id="UP000008237">
    <property type="component" value="Unassembled WGS sequence"/>
</dbReference>
<evidence type="ECO:0000313" key="1">
    <source>
        <dbReference type="EMBL" id="EFN80301.1"/>
    </source>
</evidence>
<feature type="non-terminal residue" evidence="1">
    <location>
        <position position="1"/>
    </location>
</feature>
<protein>
    <submittedName>
        <fullName evidence="1">Uncharacterized protein</fullName>
    </submittedName>
</protein>
<dbReference type="AlphaFoldDB" id="E2BVH9"/>
<name>E2BVH9_HARSA</name>
<keyword evidence="2" id="KW-1185">Reference proteome</keyword>
<dbReference type="InParanoid" id="E2BVH9"/>
<dbReference type="EMBL" id="GL450852">
    <property type="protein sequence ID" value="EFN80301.1"/>
    <property type="molecule type" value="Genomic_DNA"/>
</dbReference>
<accession>E2BVH9</accession>
<gene>
    <name evidence="1" type="ORF">EAI_00985</name>
</gene>
<feature type="non-terminal residue" evidence="1">
    <location>
        <position position="85"/>
    </location>
</feature>
<organism evidence="2">
    <name type="scientific">Harpegnathos saltator</name>
    <name type="common">Jerdon's jumping ant</name>
    <dbReference type="NCBI Taxonomy" id="610380"/>
    <lineage>
        <taxon>Eukaryota</taxon>
        <taxon>Metazoa</taxon>
        <taxon>Ecdysozoa</taxon>
        <taxon>Arthropoda</taxon>
        <taxon>Hexapoda</taxon>
        <taxon>Insecta</taxon>
        <taxon>Pterygota</taxon>
        <taxon>Neoptera</taxon>
        <taxon>Endopterygota</taxon>
        <taxon>Hymenoptera</taxon>
        <taxon>Apocrita</taxon>
        <taxon>Aculeata</taxon>
        <taxon>Formicoidea</taxon>
        <taxon>Formicidae</taxon>
        <taxon>Ponerinae</taxon>
        <taxon>Ponerini</taxon>
        <taxon>Harpegnathos</taxon>
    </lineage>
</organism>
<proteinExistence type="predicted"/>